<sequence length="279" mass="31728">MASPSAGSNEFYPPAVHSGELPVECLSARMATIKVGKQPVTFNIHEDLLCHYSAFFHAALRGGFKEATSLEVSLQEDDPEIADRAFRWLYSGHISKNRGIFTDMMYDIYDVNDEFYDGETFIYDINNESYDGEIFNLVHLWILGDKVHMPALQNAVTRVLVERVMMIEQNSAFFSSSGLVKHVYANTLRSSPLRRLIIDAALLIDQEDACSKLMDVEEIPVEIVRDLAKRSMHFMEKAQHPASKNYISLTPYERMRECWDHYAVGATVARETLFAYPPA</sequence>
<feature type="domain" description="BTB" evidence="1">
    <location>
        <begin position="29"/>
        <end position="98"/>
    </location>
</feature>
<organism evidence="2 3">
    <name type="scientific">Diplodia seriata</name>
    <dbReference type="NCBI Taxonomy" id="420778"/>
    <lineage>
        <taxon>Eukaryota</taxon>
        <taxon>Fungi</taxon>
        <taxon>Dikarya</taxon>
        <taxon>Ascomycota</taxon>
        <taxon>Pezizomycotina</taxon>
        <taxon>Dothideomycetes</taxon>
        <taxon>Dothideomycetes incertae sedis</taxon>
        <taxon>Botryosphaeriales</taxon>
        <taxon>Botryosphaeriaceae</taxon>
        <taxon>Diplodia</taxon>
    </lineage>
</organism>
<dbReference type="PROSITE" id="PS50097">
    <property type="entry name" value="BTB"/>
    <property type="match status" value="1"/>
</dbReference>
<reference evidence="2 3" key="1">
    <citation type="submission" date="2024-02" db="EMBL/GenBank/DDBJ databases">
        <title>De novo assembly and annotation of 12 fungi associated with fruit tree decline syndrome in Ontario, Canada.</title>
        <authorList>
            <person name="Sulman M."/>
            <person name="Ellouze W."/>
            <person name="Ilyukhin E."/>
        </authorList>
    </citation>
    <scope>NUCLEOTIDE SEQUENCE [LARGE SCALE GENOMIC DNA]</scope>
    <source>
        <strain evidence="2 3">FDS-637</strain>
    </source>
</reference>
<accession>A0ABR3CJY1</accession>
<dbReference type="Pfam" id="PF00651">
    <property type="entry name" value="BTB"/>
    <property type="match status" value="1"/>
</dbReference>
<proteinExistence type="predicted"/>
<name>A0ABR3CJY1_9PEZI</name>
<dbReference type="SUPFAM" id="SSF54695">
    <property type="entry name" value="POZ domain"/>
    <property type="match status" value="1"/>
</dbReference>
<dbReference type="RefSeq" id="XP_066633964.1">
    <property type="nucleotide sequence ID" value="XM_066776083.1"/>
</dbReference>
<gene>
    <name evidence="2" type="ORF">SLS55_004627</name>
</gene>
<dbReference type="InterPro" id="IPR011333">
    <property type="entry name" value="SKP1/BTB/POZ_sf"/>
</dbReference>
<evidence type="ECO:0000259" key="1">
    <source>
        <dbReference type="PROSITE" id="PS50097"/>
    </source>
</evidence>
<evidence type="ECO:0000313" key="2">
    <source>
        <dbReference type="EMBL" id="KAL0260935.1"/>
    </source>
</evidence>
<dbReference type="PANTHER" id="PTHR47843">
    <property type="entry name" value="BTB DOMAIN-CONTAINING PROTEIN-RELATED"/>
    <property type="match status" value="1"/>
</dbReference>
<protein>
    <recommendedName>
        <fullName evidence="1">BTB domain-containing protein</fullName>
    </recommendedName>
</protein>
<dbReference type="EMBL" id="JAJVCZ030000004">
    <property type="protein sequence ID" value="KAL0260935.1"/>
    <property type="molecule type" value="Genomic_DNA"/>
</dbReference>
<comment type="caution">
    <text evidence="2">The sequence shown here is derived from an EMBL/GenBank/DDBJ whole genome shotgun (WGS) entry which is preliminary data.</text>
</comment>
<dbReference type="CDD" id="cd18186">
    <property type="entry name" value="BTB_POZ_ZBTB_KLHL-like"/>
    <property type="match status" value="1"/>
</dbReference>
<dbReference type="GeneID" id="92008712"/>
<evidence type="ECO:0000313" key="3">
    <source>
        <dbReference type="Proteomes" id="UP001430584"/>
    </source>
</evidence>
<keyword evidence="3" id="KW-1185">Reference proteome</keyword>
<dbReference type="Proteomes" id="UP001430584">
    <property type="component" value="Unassembled WGS sequence"/>
</dbReference>
<dbReference type="InterPro" id="IPR000210">
    <property type="entry name" value="BTB/POZ_dom"/>
</dbReference>
<dbReference type="PANTHER" id="PTHR47843:SF2">
    <property type="entry name" value="BTB DOMAIN-CONTAINING PROTEIN"/>
    <property type="match status" value="1"/>
</dbReference>
<dbReference type="Gene3D" id="3.30.710.10">
    <property type="entry name" value="Potassium Channel Kv1.1, Chain A"/>
    <property type="match status" value="1"/>
</dbReference>